<proteinExistence type="predicted"/>
<dbReference type="PROSITE" id="PS51197">
    <property type="entry name" value="HTH_RRF2_2"/>
    <property type="match status" value="1"/>
</dbReference>
<dbReference type="EMBL" id="CP027303">
    <property type="protein sequence ID" value="AWO74044.1"/>
    <property type="molecule type" value="Genomic_DNA"/>
</dbReference>
<dbReference type="Pfam" id="PF02082">
    <property type="entry name" value="Rrf2"/>
    <property type="match status" value="1"/>
</dbReference>
<dbReference type="InterPro" id="IPR036388">
    <property type="entry name" value="WH-like_DNA-bd_sf"/>
</dbReference>
<name>A0A2Z3N7W2_GEOTH</name>
<dbReference type="FunFam" id="1.10.10.10:FF:000138">
    <property type="entry name" value="Rrf2 family transcriptional regulator"/>
    <property type="match status" value="1"/>
</dbReference>
<organism evidence="1 2">
    <name type="scientific">Geobacillus thermoleovorans</name>
    <name type="common">Bacillus thermoleovorans</name>
    <dbReference type="NCBI Taxonomy" id="33941"/>
    <lineage>
        <taxon>Bacteria</taxon>
        <taxon>Bacillati</taxon>
        <taxon>Bacillota</taxon>
        <taxon>Bacilli</taxon>
        <taxon>Bacillales</taxon>
        <taxon>Anoxybacillaceae</taxon>
        <taxon>Geobacillus</taxon>
        <taxon>Geobacillus thermoleovorans group</taxon>
    </lineage>
</organism>
<reference evidence="2" key="1">
    <citation type="submission" date="2018-02" db="EMBL/GenBank/DDBJ databases">
        <title>The complete genome of bacterial strain SGAirxxxx.</title>
        <authorList>
            <person name="Schuster S.C."/>
        </authorList>
    </citation>
    <scope>NUCLEOTIDE SEQUENCE [LARGE SCALE GENOMIC DNA]</scope>
    <source>
        <strain evidence="2">SGAir0734</strain>
    </source>
</reference>
<dbReference type="AlphaFoldDB" id="A0A2Z3N7W2"/>
<dbReference type="PANTHER" id="PTHR33221">
    <property type="entry name" value="WINGED HELIX-TURN-HELIX TRANSCRIPTIONAL REGULATOR, RRF2 FAMILY"/>
    <property type="match status" value="1"/>
</dbReference>
<evidence type="ECO:0000313" key="1">
    <source>
        <dbReference type="EMBL" id="AWO74044.1"/>
    </source>
</evidence>
<dbReference type="GO" id="GO:0003700">
    <property type="term" value="F:DNA-binding transcription factor activity"/>
    <property type="evidence" value="ECO:0007669"/>
    <property type="project" value="TreeGrafter"/>
</dbReference>
<dbReference type="Gene3D" id="1.10.10.10">
    <property type="entry name" value="Winged helix-like DNA-binding domain superfamily/Winged helix DNA-binding domain"/>
    <property type="match status" value="1"/>
</dbReference>
<dbReference type="PANTHER" id="PTHR33221:SF15">
    <property type="entry name" value="HTH-TYPE TRANSCRIPTIONAL REGULATOR YWGB-RELATED"/>
    <property type="match status" value="1"/>
</dbReference>
<protein>
    <submittedName>
        <fullName evidence="1">Rrf2 family transcriptional regulator</fullName>
    </submittedName>
</protein>
<dbReference type="SUPFAM" id="SSF46785">
    <property type="entry name" value="Winged helix' DNA-binding domain"/>
    <property type="match status" value="1"/>
</dbReference>
<dbReference type="GO" id="GO:0005829">
    <property type="term" value="C:cytosol"/>
    <property type="evidence" value="ECO:0007669"/>
    <property type="project" value="TreeGrafter"/>
</dbReference>
<dbReference type="InterPro" id="IPR000944">
    <property type="entry name" value="Tscrpt_reg_Rrf2"/>
</dbReference>
<gene>
    <name evidence="1" type="ORF">C1N76_05395</name>
</gene>
<sequence length="146" mass="16030">MVTTVVFYVKQISTRFSMAVHILCLLATSPADCTGDFIAQSVNTNPVIIRRIMGMLKKAGLVDVRPGVGGASLRKPPDQITLLDVYRAVGVVETDQLFRIHEHPNIQCPVGRNIEAVLQAELKAAQAAMEERLSQTTISRLIAQFQ</sequence>
<dbReference type="Proteomes" id="UP000246996">
    <property type="component" value="Chromosome"/>
</dbReference>
<dbReference type="InterPro" id="IPR036390">
    <property type="entry name" value="WH_DNA-bd_sf"/>
</dbReference>
<accession>A0A2Z3N7W2</accession>
<evidence type="ECO:0000313" key="2">
    <source>
        <dbReference type="Proteomes" id="UP000246996"/>
    </source>
</evidence>